<dbReference type="AlphaFoldDB" id="A0A0P9HIU4"/>
<reference evidence="1 2" key="1">
    <citation type="submission" date="2015-09" db="EMBL/GenBank/DDBJ databases">
        <title>Draft genome sequence of Kouleothrix aurantiaca JCM 19913.</title>
        <authorList>
            <person name="Hemp J."/>
        </authorList>
    </citation>
    <scope>NUCLEOTIDE SEQUENCE [LARGE SCALE GENOMIC DNA]</scope>
    <source>
        <strain evidence="1 2">COM-B</strain>
    </source>
</reference>
<evidence type="ECO:0000313" key="2">
    <source>
        <dbReference type="Proteomes" id="UP000050509"/>
    </source>
</evidence>
<proteinExistence type="predicted"/>
<accession>A0A0P9HIU4</accession>
<comment type="caution">
    <text evidence="1">The sequence shown here is derived from an EMBL/GenBank/DDBJ whole genome shotgun (WGS) entry which is preliminary data.</text>
</comment>
<gene>
    <name evidence="1" type="ORF">SE17_01165</name>
</gene>
<organism evidence="1 2">
    <name type="scientific">Kouleothrix aurantiaca</name>
    <dbReference type="NCBI Taxonomy" id="186479"/>
    <lineage>
        <taxon>Bacteria</taxon>
        <taxon>Bacillati</taxon>
        <taxon>Chloroflexota</taxon>
        <taxon>Chloroflexia</taxon>
        <taxon>Chloroflexales</taxon>
        <taxon>Roseiflexineae</taxon>
        <taxon>Roseiflexaceae</taxon>
        <taxon>Kouleothrix</taxon>
    </lineage>
</organism>
<keyword evidence="2" id="KW-1185">Reference proteome</keyword>
<sequence>MPNPRDTVEFDGINAHYVTMKCDGSTIVYDNSKPNGSAQIGLAAAVSADKTVALTQDGDPVFGKITKVEIGNFCVVQRRGGMKLPGGNGATLTAGRRVVGALGASSARGYIRAVAAATGSYVQGTMQDALNGRGEIVDASDPTAVALFL</sequence>
<dbReference type="Proteomes" id="UP000050509">
    <property type="component" value="Unassembled WGS sequence"/>
</dbReference>
<evidence type="ECO:0000313" key="1">
    <source>
        <dbReference type="EMBL" id="KPV54851.1"/>
    </source>
</evidence>
<dbReference type="EMBL" id="LJCR01000011">
    <property type="protein sequence ID" value="KPV54851.1"/>
    <property type="molecule type" value="Genomic_DNA"/>
</dbReference>
<name>A0A0P9HIU4_9CHLR</name>
<protein>
    <submittedName>
        <fullName evidence="1">Uncharacterized protein</fullName>
    </submittedName>
</protein>